<accession>A0A3G9J2C9</accession>
<dbReference type="AlphaFoldDB" id="A0A3G9J2C9"/>
<dbReference type="Proteomes" id="UP000271573">
    <property type="component" value="Chromosome"/>
</dbReference>
<name>A0A3G9J2C9_9ACTN</name>
<reference evidence="1 2" key="1">
    <citation type="submission" date="2018-11" db="EMBL/GenBank/DDBJ databases">
        <title>Complete genome sequence of Nocardioides baekrokdamisoli strain KCTC 39748.</title>
        <authorList>
            <person name="Kang S.W."/>
            <person name="Lee K.C."/>
            <person name="Kim K.K."/>
            <person name="Kim J.S."/>
            <person name="Kim D.S."/>
            <person name="Ko S.H."/>
            <person name="Yang S.H."/>
            <person name="Shin Y.K."/>
            <person name="Lee J.S."/>
        </authorList>
    </citation>
    <scope>NUCLEOTIDE SEQUENCE [LARGE SCALE GENOMIC DNA]</scope>
    <source>
        <strain evidence="1 2">KCTC 39748</strain>
    </source>
</reference>
<keyword evidence="2" id="KW-1185">Reference proteome</keyword>
<dbReference type="KEGG" id="nbe:Back2_20250"/>
<protein>
    <submittedName>
        <fullName evidence="1">Uncharacterized protein</fullName>
    </submittedName>
</protein>
<organism evidence="1 2">
    <name type="scientific">Nocardioides baekrokdamisoli</name>
    <dbReference type="NCBI Taxonomy" id="1804624"/>
    <lineage>
        <taxon>Bacteria</taxon>
        <taxon>Bacillati</taxon>
        <taxon>Actinomycetota</taxon>
        <taxon>Actinomycetes</taxon>
        <taxon>Propionibacteriales</taxon>
        <taxon>Nocardioidaceae</taxon>
        <taxon>Nocardioides</taxon>
    </lineage>
</organism>
<gene>
    <name evidence="1" type="ORF">Back2_20250</name>
</gene>
<evidence type="ECO:0000313" key="1">
    <source>
        <dbReference type="EMBL" id="BBH17738.1"/>
    </source>
</evidence>
<dbReference type="EMBL" id="AP019307">
    <property type="protein sequence ID" value="BBH17738.1"/>
    <property type="molecule type" value="Genomic_DNA"/>
</dbReference>
<proteinExistence type="predicted"/>
<evidence type="ECO:0000313" key="2">
    <source>
        <dbReference type="Proteomes" id="UP000271573"/>
    </source>
</evidence>
<sequence length="80" mass="8765">MCAKALPNLVVSNWSWEGKPDGLARCACRIKRNESSIHEAARPRRVFPVLIGHDMNPKPLTVGVLVRTGRFADADTQPAA</sequence>